<name>A0A1G6R5N4_9BACT</name>
<dbReference type="Proteomes" id="UP000199060">
    <property type="component" value="Unassembled WGS sequence"/>
</dbReference>
<accession>A0A1G6R5N4</accession>
<keyword evidence="2" id="KW-1185">Reference proteome</keyword>
<protein>
    <submittedName>
        <fullName evidence="1">Uncharacterized protein</fullName>
    </submittedName>
</protein>
<dbReference type="AlphaFoldDB" id="A0A1G6R5N4"/>
<sequence>MPLKYVLLNKKQILFQKKRVPKVSLFDVYDENLRKEVLFPNNFDYVDTFF</sequence>
<reference evidence="2" key="1">
    <citation type="submission" date="2016-10" db="EMBL/GenBank/DDBJ databases">
        <authorList>
            <person name="Varghese N."/>
            <person name="Submissions S."/>
        </authorList>
    </citation>
    <scope>NUCLEOTIDE SEQUENCE [LARGE SCALE GENOMIC DNA]</scope>
    <source>
        <strain evidence="2">DSM 23095</strain>
    </source>
</reference>
<evidence type="ECO:0000313" key="2">
    <source>
        <dbReference type="Proteomes" id="UP000199060"/>
    </source>
</evidence>
<evidence type="ECO:0000313" key="1">
    <source>
        <dbReference type="EMBL" id="SDC99594.1"/>
    </source>
</evidence>
<dbReference type="EMBL" id="FNAC01000011">
    <property type="protein sequence ID" value="SDC99594.1"/>
    <property type="molecule type" value="Genomic_DNA"/>
</dbReference>
<organism evidence="1 2">
    <name type="scientific">Algoriphagus faecimaris</name>
    <dbReference type="NCBI Taxonomy" id="686796"/>
    <lineage>
        <taxon>Bacteria</taxon>
        <taxon>Pseudomonadati</taxon>
        <taxon>Bacteroidota</taxon>
        <taxon>Cytophagia</taxon>
        <taxon>Cytophagales</taxon>
        <taxon>Cyclobacteriaceae</taxon>
        <taxon>Algoriphagus</taxon>
    </lineage>
</organism>
<gene>
    <name evidence="1" type="ORF">SAMN04488104_101193</name>
</gene>
<proteinExistence type="predicted"/>